<evidence type="ECO:0000313" key="3">
    <source>
        <dbReference type="EMBL" id="SFE17222.1"/>
    </source>
</evidence>
<evidence type="ECO:0000313" key="4">
    <source>
        <dbReference type="Proteomes" id="UP000199517"/>
    </source>
</evidence>
<name>A0A1I1YD27_9BURK</name>
<proteinExistence type="predicted"/>
<accession>A0A1I1YD27</accession>
<evidence type="ECO:0000256" key="1">
    <source>
        <dbReference type="SAM" id="MobiDB-lite"/>
    </source>
</evidence>
<dbReference type="EMBL" id="FOMQ01000017">
    <property type="protein sequence ID" value="SFE17222.1"/>
    <property type="molecule type" value="Genomic_DNA"/>
</dbReference>
<keyword evidence="4" id="KW-1185">Reference proteome</keyword>
<organism evidence="3 4">
    <name type="scientific">Paracidovorax konjaci</name>
    <dbReference type="NCBI Taxonomy" id="32040"/>
    <lineage>
        <taxon>Bacteria</taxon>
        <taxon>Pseudomonadati</taxon>
        <taxon>Pseudomonadota</taxon>
        <taxon>Betaproteobacteria</taxon>
        <taxon>Burkholderiales</taxon>
        <taxon>Comamonadaceae</taxon>
        <taxon>Paracidovorax</taxon>
    </lineage>
</organism>
<feature type="transmembrane region" description="Helical" evidence="2">
    <location>
        <begin position="36"/>
        <end position="56"/>
    </location>
</feature>
<dbReference type="Proteomes" id="UP000199517">
    <property type="component" value="Unassembled WGS sequence"/>
</dbReference>
<dbReference type="AlphaFoldDB" id="A0A1I1YD27"/>
<evidence type="ECO:0000256" key="2">
    <source>
        <dbReference type="SAM" id="Phobius"/>
    </source>
</evidence>
<reference evidence="4" key="1">
    <citation type="submission" date="2016-10" db="EMBL/GenBank/DDBJ databases">
        <authorList>
            <person name="Varghese N."/>
            <person name="Submissions S."/>
        </authorList>
    </citation>
    <scope>NUCLEOTIDE SEQUENCE [LARGE SCALE GENOMIC DNA]</scope>
    <source>
        <strain evidence="4">DSM 7481</strain>
    </source>
</reference>
<gene>
    <name evidence="3" type="ORF">SAMN04489710_1171</name>
</gene>
<dbReference type="STRING" id="32040.SAMN04489710_1171"/>
<dbReference type="RefSeq" id="WP_245783745.1">
    <property type="nucleotide sequence ID" value="NZ_FOMQ01000017.1"/>
</dbReference>
<sequence length="174" mass="18248">MTMTAAPGDSGHGHGRGGESGNGGPSALESAAFPPLVRALAVVIVAGLAAFALWSLPALQGAQWTFASLATFGLAGVLIAWVGWWMVFSRTRFIAADGLLVQTWLWDKRVRAADVASFKIVHWPWLSGVIAPRILLRRRGGGITWVHAADAGLLVGFGECVVRQGAGVAPGEPR</sequence>
<keyword evidence="2" id="KW-1133">Transmembrane helix</keyword>
<protein>
    <recommendedName>
        <fullName evidence="5">PH domain-containing protein</fullName>
    </recommendedName>
</protein>
<keyword evidence="2" id="KW-0812">Transmembrane</keyword>
<evidence type="ECO:0008006" key="5">
    <source>
        <dbReference type="Google" id="ProtNLM"/>
    </source>
</evidence>
<feature type="region of interest" description="Disordered" evidence="1">
    <location>
        <begin position="1"/>
        <end position="25"/>
    </location>
</feature>
<keyword evidence="2" id="KW-0472">Membrane</keyword>
<feature type="transmembrane region" description="Helical" evidence="2">
    <location>
        <begin position="62"/>
        <end position="84"/>
    </location>
</feature>